<dbReference type="SUPFAM" id="SSF89550">
    <property type="entry name" value="PHP domain-like"/>
    <property type="match status" value="1"/>
</dbReference>
<dbReference type="SMART" id="SM00481">
    <property type="entry name" value="POLIIIAc"/>
    <property type="match status" value="1"/>
</dbReference>
<dbReference type="GO" id="GO:0035312">
    <property type="term" value="F:5'-3' DNA exonuclease activity"/>
    <property type="evidence" value="ECO:0007669"/>
    <property type="project" value="TreeGrafter"/>
</dbReference>
<dbReference type="EMBL" id="PFMR01000041">
    <property type="protein sequence ID" value="PIZ18076.1"/>
    <property type="molecule type" value="Genomic_DNA"/>
</dbReference>
<dbReference type="GO" id="GO:0004534">
    <property type="term" value="F:5'-3' RNA exonuclease activity"/>
    <property type="evidence" value="ECO:0007669"/>
    <property type="project" value="TreeGrafter"/>
</dbReference>
<protein>
    <recommendedName>
        <fullName evidence="1">Polymerase/histidinol phosphatase N-terminal domain-containing protein</fullName>
    </recommendedName>
</protein>
<sequence length="310" mass="35143">MEIKFNNPFGVEGNWFKGNLHTHTKNSDGTLPPEDTVAQYKEAGYHFLALTDHCKLTKVEGNHGVLLIPGEELHCGITEAKTNFHLLGFDLKQEIVYSGDEVVVLKKKWWEVHPQEMIDLVKSQGGEINLAHPYWSALTTNDIFSCKGYIGTEVFNTSCHPSVDKAYSMTYWDNMLAAGRNVYGFAVDDAHNHFNDHRWNDACGSWIMVKSKKLALRDIMDSIKKGLFYASWGPEIKDVKINGNSLYVATSLVKTISFISFNGYGEMFSALKKEPLKEAEYKIHGKEKYIRIQCADTQGRMAWSNAIFLE</sequence>
<evidence type="ECO:0000313" key="2">
    <source>
        <dbReference type="EMBL" id="PIZ18076.1"/>
    </source>
</evidence>
<proteinExistence type="predicted"/>
<dbReference type="PANTHER" id="PTHR42924">
    <property type="entry name" value="EXONUCLEASE"/>
    <property type="match status" value="1"/>
</dbReference>
<name>A0A2M7SEY4_9BACT</name>
<accession>A0A2M7SEY4</accession>
<comment type="caution">
    <text evidence="2">The sequence shown here is derived from an EMBL/GenBank/DDBJ whole genome shotgun (WGS) entry which is preliminary data.</text>
</comment>
<dbReference type="PANTHER" id="PTHR42924:SF3">
    <property type="entry name" value="POLYMERASE_HISTIDINOL PHOSPHATASE N-TERMINAL DOMAIN-CONTAINING PROTEIN"/>
    <property type="match status" value="1"/>
</dbReference>
<dbReference type="AlphaFoldDB" id="A0A2M7SEY4"/>
<dbReference type="Proteomes" id="UP000229307">
    <property type="component" value="Unassembled WGS sequence"/>
</dbReference>
<dbReference type="InterPro" id="IPR003141">
    <property type="entry name" value="Pol/His_phosphatase_N"/>
</dbReference>
<reference evidence="3" key="1">
    <citation type="submission" date="2017-09" db="EMBL/GenBank/DDBJ databases">
        <title>Depth-based differentiation of microbial function through sediment-hosted aquifers and enrichment of novel symbionts in the deep terrestrial subsurface.</title>
        <authorList>
            <person name="Probst A.J."/>
            <person name="Ladd B."/>
            <person name="Jarett J.K."/>
            <person name="Geller-Mcgrath D.E."/>
            <person name="Sieber C.M.K."/>
            <person name="Emerson J.B."/>
            <person name="Anantharaman K."/>
            <person name="Thomas B.C."/>
            <person name="Malmstrom R."/>
            <person name="Stieglmeier M."/>
            <person name="Klingl A."/>
            <person name="Woyke T."/>
            <person name="Ryan C.M."/>
            <person name="Banfield J.F."/>
        </authorList>
    </citation>
    <scope>NUCLEOTIDE SEQUENCE [LARGE SCALE GENOMIC DNA]</scope>
</reference>
<evidence type="ECO:0000313" key="3">
    <source>
        <dbReference type="Proteomes" id="UP000229307"/>
    </source>
</evidence>
<dbReference type="Gene3D" id="3.20.20.140">
    <property type="entry name" value="Metal-dependent hydrolases"/>
    <property type="match status" value="1"/>
</dbReference>
<organism evidence="2 3">
    <name type="scientific">Candidatus Desantisbacteria bacterium CG_4_10_14_0_8_um_filter_48_22</name>
    <dbReference type="NCBI Taxonomy" id="1974543"/>
    <lineage>
        <taxon>Bacteria</taxon>
        <taxon>Candidatus Desantisiibacteriota</taxon>
    </lineage>
</organism>
<dbReference type="Pfam" id="PF02811">
    <property type="entry name" value="PHP"/>
    <property type="match status" value="1"/>
</dbReference>
<gene>
    <name evidence="2" type="ORF">COY52_01385</name>
</gene>
<dbReference type="InterPro" id="IPR052018">
    <property type="entry name" value="PHP_domain"/>
</dbReference>
<feature type="domain" description="Polymerase/histidinol phosphatase N-terminal" evidence="1">
    <location>
        <begin position="18"/>
        <end position="77"/>
    </location>
</feature>
<evidence type="ECO:0000259" key="1">
    <source>
        <dbReference type="SMART" id="SM00481"/>
    </source>
</evidence>
<dbReference type="InterPro" id="IPR016195">
    <property type="entry name" value="Pol/histidinol_Pase-like"/>
</dbReference>
<dbReference type="InterPro" id="IPR004013">
    <property type="entry name" value="PHP_dom"/>
</dbReference>
<dbReference type="NCBIfam" id="NF038032">
    <property type="entry name" value="CehA_McbA_metalo"/>
    <property type="match status" value="1"/>
</dbReference>